<dbReference type="EMBL" id="LQQU01000058">
    <property type="protein sequence ID" value="KZE25966.1"/>
    <property type="molecule type" value="Genomic_DNA"/>
</dbReference>
<dbReference type="PANTHER" id="PTHR47151">
    <property type="entry name" value="LEU/ILE/VAL-BINDING ABC TRANSPORTER SUBUNIT"/>
    <property type="match status" value="1"/>
</dbReference>
<dbReference type="InterPro" id="IPR000709">
    <property type="entry name" value="Leu_Ile_Val-bd"/>
</dbReference>
<dbReference type="InterPro" id="IPR028081">
    <property type="entry name" value="Leu-bd"/>
</dbReference>
<dbReference type="GO" id="GO:0006865">
    <property type="term" value="P:amino acid transport"/>
    <property type="evidence" value="ECO:0007669"/>
    <property type="project" value="UniProtKB-KW"/>
</dbReference>
<reference evidence="8" key="1">
    <citation type="submission" date="2016-01" db="EMBL/GenBank/DDBJ databases">
        <title>Draft genome of Chromobacterium sp. F49.</title>
        <authorList>
            <person name="Hong K.W."/>
        </authorList>
    </citation>
    <scope>NUCLEOTIDE SEQUENCE [LARGE SCALE GENOMIC DNA]</scope>
    <source>
        <strain evidence="8">CN10</strain>
    </source>
</reference>
<evidence type="ECO:0000256" key="5">
    <source>
        <dbReference type="SAM" id="SignalP"/>
    </source>
</evidence>
<keyword evidence="2" id="KW-0813">Transport</keyword>
<feature type="signal peptide" evidence="5">
    <location>
        <begin position="1"/>
        <end position="21"/>
    </location>
</feature>
<evidence type="ECO:0000256" key="3">
    <source>
        <dbReference type="ARBA" id="ARBA00022729"/>
    </source>
</evidence>
<evidence type="ECO:0000313" key="7">
    <source>
        <dbReference type="EMBL" id="KZE25966.1"/>
    </source>
</evidence>
<dbReference type="STRING" id="1452487.AVW16_02780"/>
<comment type="caution">
    <text evidence="7">The sequence shown here is derived from an EMBL/GenBank/DDBJ whole genome shotgun (WGS) entry which is preliminary data.</text>
</comment>
<dbReference type="Proteomes" id="UP000076625">
    <property type="component" value="Unassembled WGS sequence"/>
</dbReference>
<evidence type="ECO:0000256" key="4">
    <source>
        <dbReference type="ARBA" id="ARBA00022970"/>
    </source>
</evidence>
<dbReference type="PRINTS" id="PR00337">
    <property type="entry name" value="LEUILEVALBP"/>
</dbReference>
<sequence>MQLTKITTLSVAVAAALAVSACGKKQEAPAASAEAGTQVVKIGFAAPLTGPQAHYGEEYKNGVTLAIEDANAEKPTIGGKPVSFELIAEDDQADPKTATQLAQKFVDQQVNGIIGHFNSGTSIPASKIYSDAGIPMIAMATAPQFTQQGFKTTFRSMTSDTQQGSVMGKFVVDKLGAKKIVIVDDRTAYGQGLADEFEKAVKAAGGEVVKREFTNDKATDFAAILTSIKAVSPDVVFYGGADAQSAPMAKQMKRLGLTAPLVSGEMTKTPTFLKLAGKEADGTIASLAGLPLEQMPKGKDYESRYKARFNMDVATYSPYGYDATRAMIDAMKQANSAEPAKYLPVLAKISHTGVTSSNWSYDDKGDLKDGGITVYKVENGEWKVLETVGGGAAPAPAAGASAAQ</sequence>
<keyword evidence="3 5" id="KW-0732">Signal</keyword>
<evidence type="ECO:0000256" key="1">
    <source>
        <dbReference type="ARBA" id="ARBA00010062"/>
    </source>
</evidence>
<feature type="chain" id="PRO_5007841724" evidence="5">
    <location>
        <begin position="22"/>
        <end position="404"/>
    </location>
</feature>
<dbReference type="PROSITE" id="PS51257">
    <property type="entry name" value="PROKAR_LIPOPROTEIN"/>
    <property type="match status" value="1"/>
</dbReference>
<accession>A0A163BC17</accession>
<comment type="similarity">
    <text evidence="1">Belongs to the leucine-binding protein family.</text>
</comment>
<dbReference type="CDD" id="cd06342">
    <property type="entry name" value="PBP1_ABC_LIVBP-like"/>
    <property type="match status" value="1"/>
</dbReference>
<keyword evidence="4" id="KW-0029">Amino-acid transport</keyword>
<dbReference type="PANTHER" id="PTHR47151:SF2">
    <property type="entry name" value="AMINO ACID BINDING PROTEIN"/>
    <property type="match status" value="1"/>
</dbReference>
<feature type="domain" description="Leucine-binding protein" evidence="6">
    <location>
        <begin position="40"/>
        <end position="357"/>
    </location>
</feature>
<dbReference type="OrthoDB" id="9783240at2"/>
<dbReference type="RefSeq" id="WP_066614460.1">
    <property type="nucleotide sequence ID" value="NZ_LQQU01000058.1"/>
</dbReference>
<evidence type="ECO:0000256" key="2">
    <source>
        <dbReference type="ARBA" id="ARBA00022448"/>
    </source>
</evidence>
<dbReference type="Gene3D" id="3.40.50.2300">
    <property type="match status" value="2"/>
</dbReference>
<dbReference type="InterPro" id="IPR028082">
    <property type="entry name" value="Peripla_BP_I"/>
</dbReference>
<dbReference type="Pfam" id="PF13458">
    <property type="entry name" value="Peripla_BP_6"/>
    <property type="match status" value="1"/>
</dbReference>
<gene>
    <name evidence="7" type="ORF">AVW16_02780</name>
</gene>
<keyword evidence="8" id="KW-1185">Reference proteome</keyword>
<dbReference type="SUPFAM" id="SSF53822">
    <property type="entry name" value="Periplasmic binding protein-like I"/>
    <property type="match status" value="1"/>
</dbReference>
<proteinExistence type="inferred from homology"/>
<evidence type="ECO:0000313" key="8">
    <source>
        <dbReference type="Proteomes" id="UP000076625"/>
    </source>
</evidence>
<evidence type="ECO:0000259" key="6">
    <source>
        <dbReference type="Pfam" id="PF13458"/>
    </source>
</evidence>
<organism evidence="7 8">
    <name type="scientific">Crenobacter luteus</name>
    <dbReference type="NCBI Taxonomy" id="1452487"/>
    <lineage>
        <taxon>Bacteria</taxon>
        <taxon>Pseudomonadati</taxon>
        <taxon>Pseudomonadota</taxon>
        <taxon>Betaproteobacteria</taxon>
        <taxon>Neisseriales</taxon>
        <taxon>Neisseriaceae</taxon>
        <taxon>Crenobacter</taxon>
    </lineage>
</organism>
<name>A0A163BC17_9NEIS</name>
<dbReference type="AlphaFoldDB" id="A0A163BC17"/>
<protein>
    <submittedName>
        <fullName evidence="7">Branched chain amino acid ABC transporter substrate-binding protein</fullName>
    </submittedName>
</protein>